<organism evidence="2 3">
    <name type="scientific">Caenorhabditis nigoni</name>
    <dbReference type="NCBI Taxonomy" id="1611254"/>
    <lineage>
        <taxon>Eukaryota</taxon>
        <taxon>Metazoa</taxon>
        <taxon>Ecdysozoa</taxon>
        <taxon>Nematoda</taxon>
        <taxon>Chromadorea</taxon>
        <taxon>Rhabditida</taxon>
        <taxon>Rhabditina</taxon>
        <taxon>Rhabditomorpha</taxon>
        <taxon>Rhabditoidea</taxon>
        <taxon>Rhabditidae</taxon>
        <taxon>Peloderinae</taxon>
        <taxon>Caenorhabditis</taxon>
    </lineage>
</organism>
<feature type="region of interest" description="Disordered" evidence="1">
    <location>
        <begin position="154"/>
        <end position="193"/>
    </location>
</feature>
<dbReference type="Proteomes" id="UP000230233">
    <property type="component" value="Chromosome IV"/>
</dbReference>
<evidence type="ECO:0000256" key="1">
    <source>
        <dbReference type="SAM" id="MobiDB-lite"/>
    </source>
</evidence>
<dbReference type="EMBL" id="PDUG01000004">
    <property type="protein sequence ID" value="PIC32050.1"/>
    <property type="molecule type" value="Genomic_DNA"/>
</dbReference>
<comment type="caution">
    <text evidence="2">The sequence shown here is derived from an EMBL/GenBank/DDBJ whole genome shotgun (WGS) entry which is preliminary data.</text>
</comment>
<dbReference type="AlphaFoldDB" id="A0A2G5TXL3"/>
<evidence type="ECO:0008006" key="4">
    <source>
        <dbReference type="Google" id="ProtNLM"/>
    </source>
</evidence>
<dbReference type="Gene3D" id="1.10.10.60">
    <property type="entry name" value="Homeodomain-like"/>
    <property type="match status" value="1"/>
</dbReference>
<feature type="region of interest" description="Disordered" evidence="1">
    <location>
        <begin position="1"/>
        <end position="39"/>
    </location>
</feature>
<evidence type="ECO:0000313" key="2">
    <source>
        <dbReference type="EMBL" id="PIC32050.1"/>
    </source>
</evidence>
<name>A0A2G5TXL3_9PELO</name>
<proteinExistence type="predicted"/>
<sequence length="487" mass="55587">MSNLERTKENQPSENPLKENQNPEEPATTKSKNSRGIQINKSDWIETQQKISVHFEKEQFMLKQRAETMTGYFGITQTHILRLFFQKRKAVLDAYLAGEISFENFPCQMKILEAEHRKCPHLKSYNQVEGLSKESGVDEKDIFDYFKMRRKMDEKMKASENTSEDPQETSRGIKSPELKDPAPPVQSQVPSPCPDVRLVTQQELKNPALSLPATKVIHCLQQTYGSQNPEDVAPKNEENELQMDNPIFSMAPEPEDPVPAQNNQANRSELDVRSQLRLLDDLYRQITMPTAQEALGTYMAVSPSIQVSNKRKYSTSLDALTDKPSVPSLFAKRANHGSLVAPSTCLPQIMVNEDLCSSPESGANELVAPTLEQKVQRRQKRMNLYNGWFKYTHLPFNYSINYESWTPQQVQQFAIQFLPLDAVLTLMIQKVDGSKMELIRCGDTGLLEQLNAGSNGKFVLEHWNLMKENIEVIWLYRNANEEEGWVA</sequence>
<gene>
    <name evidence="2" type="primary">Cnig_chr_IV.g12530</name>
    <name evidence="2" type="ORF">B9Z55_012530</name>
</gene>
<evidence type="ECO:0000313" key="3">
    <source>
        <dbReference type="Proteomes" id="UP000230233"/>
    </source>
</evidence>
<reference evidence="3" key="1">
    <citation type="submission" date="2017-10" db="EMBL/GenBank/DDBJ databases">
        <title>Rapid genome shrinkage in a self-fertile nematode reveals novel sperm competition proteins.</title>
        <authorList>
            <person name="Yin D."/>
            <person name="Schwarz E.M."/>
            <person name="Thomas C.G."/>
            <person name="Felde R.L."/>
            <person name="Korf I.F."/>
            <person name="Cutter A.D."/>
            <person name="Schartner C.M."/>
            <person name="Ralston E.J."/>
            <person name="Meyer B.J."/>
            <person name="Haag E.S."/>
        </authorList>
    </citation>
    <scope>NUCLEOTIDE SEQUENCE [LARGE SCALE GENOMIC DNA]</scope>
    <source>
        <strain evidence="3">JU1422</strain>
    </source>
</reference>
<feature type="compositionally biased region" description="Basic and acidic residues" evidence="1">
    <location>
        <begin position="1"/>
        <end position="11"/>
    </location>
</feature>
<accession>A0A2G5TXL3</accession>
<keyword evidence="3" id="KW-1185">Reference proteome</keyword>
<feature type="compositionally biased region" description="Polar residues" evidence="1">
    <location>
        <begin position="28"/>
        <end position="39"/>
    </location>
</feature>
<dbReference type="OrthoDB" id="10380210at2759"/>
<protein>
    <recommendedName>
        <fullName evidence="4">Homeobox domain-containing protein</fullName>
    </recommendedName>
</protein>